<feature type="region of interest" description="Disordered" evidence="1">
    <location>
        <begin position="16"/>
        <end position="56"/>
    </location>
</feature>
<dbReference type="AlphaFoldDB" id="A0A6M4PQU5"/>
<reference evidence="2 3" key="1">
    <citation type="submission" date="2020-05" db="EMBL/GenBank/DDBJ databases">
        <authorList>
            <person name="Li K."/>
        </authorList>
    </citation>
    <scope>NUCLEOTIDE SEQUENCE [LARGE SCALE GENOMIC DNA]</scope>
    <source>
        <strain evidence="3">jing01</strain>
    </source>
</reference>
<evidence type="ECO:0000256" key="1">
    <source>
        <dbReference type="SAM" id="MobiDB-lite"/>
    </source>
</evidence>
<name>A0A6M4PQU5_9ACTN</name>
<proteinExistence type="predicted"/>
<evidence type="ECO:0000313" key="2">
    <source>
        <dbReference type="EMBL" id="QJS13558.1"/>
    </source>
</evidence>
<dbReference type="Proteomes" id="UP000502641">
    <property type="component" value="Chromosome"/>
</dbReference>
<protein>
    <submittedName>
        <fullName evidence="2">Uncharacterized protein</fullName>
    </submittedName>
</protein>
<evidence type="ECO:0000313" key="3">
    <source>
        <dbReference type="Proteomes" id="UP000502641"/>
    </source>
</evidence>
<organism evidence="2 3">
    <name type="scientific">Streptomyces argyrophylli</name>
    <dbReference type="NCBI Taxonomy" id="2726118"/>
    <lineage>
        <taxon>Bacteria</taxon>
        <taxon>Bacillati</taxon>
        <taxon>Actinomycetota</taxon>
        <taxon>Actinomycetes</taxon>
        <taxon>Kitasatosporales</taxon>
        <taxon>Streptomycetaceae</taxon>
        <taxon>Streptomyces</taxon>
    </lineage>
</organism>
<dbReference type="EMBL" id="CP053189">
    <property type="protein sequence ID" value="QJS13558.1"/>
    <property type="molecule type" value="Genomic_DNA"/>
</dbReference>
<keyword evidence="3" id="KW-1185">Reference proteome</keyword>
<gene>
    <name evidence="2" type="ORF">HKX69_31995</name>
</gene>
<accession>A0A6M4PQU5</accession>
<sequence length="143" mass="14877">MQVLRVGGLPAITSRRARRADACPPLGRTSGRVRATAGRRPPADRTARGVPQAPDGVTCPHRSGAAGPVQAVHSAGSATQEVSAVMSAKVLERFPAGSPRGSWPAEEYAAARRAEGEPATVVMDLKSDAFLVVVEARENDGRA</sequence>
<dbReference type="KEGG" id="sarg:HKX69_31995"/>